<dbReference type="PROSITE" id="PS50977">
    <property type="entry name" value="HTH_TETR_2"/>
    <property type="match status" value="1"/>
</dbReference>
<proteinExistence type="predicted"/>
<organism evidence="7 8">
    <name type="scientific">Nonomuraea purpurea</name>
    <dbReference type="NCBI Taxonomy" id="1849276"/>
    <lineage>
        <taxon>Bacteria</taxon>
        <taxon>Bacillati</taxon>
        <taxon>Actinomycetota</taxon>
        <taxon>Actinomycetes</taxon>
        <taxon>Streptosporangiales</taxon>
        <taxon>Streptosporangiaceae</taxon>
        <taxon>Nonomuraea</taxon>
    </lineage>
</organism>
<dbReference type="EMBL" id="JBHSBI010000010">
    <property type="protein sequence ID" value="MFC4009849.1"/>
    <property type="molecule type" value="Genomic_DNA"/>
</dbReference>
<feature type="domain" description="HTH tetR-type" evidence="6">
    <location>
        <begin position="29"/>
        <end position="89"/>
    </location>
</feature>
<dbReference type="SUPFAM" id="SSF48498">
    <property type="entry name" value="Tetracyclin repressor-like, C-terminal domain"/>
    <property type="match status" value="1"/>
</dbReference>
<keyword evidence="8" id="KW-1185">Reference proteome</keyword>
<evidence type="ECO:0000256" key="5">
    <source>
        <dbReference type="SAM" id="MobiDB-lite"/>
    </source>
</evidence>
<evidence type="ECO:0000313" key="7">
    <source>
        <dbReference type="EMBL" id="MFC4009849.1"/>
    </source>
</evidence>
<name>A0ABV8GAH7_9ACTN</name>
<evidence type="ECO:0000256" key="3">
    <source>
        <dbReference type="ARBA" id="ARBA00023163"/>
    </source>
</evidence>
<gene>
    <name evidence="7" type="ORF">ACFOY2_21650</name>
</gene>
<evidence type="ECO:0000256" key="2">
    <source>
        <dbReference type="ARBA" id="ARBA00023125"/>
    </source>
</evidence>
<keyword evidence="3" id="KW-0804">Transcription</keyword>
<keyword evidence="2 4" id="KW-0238">DNA-binding</keyword>
<dbReference type="Gene3D" id="1.10.357.10">
    <property type="entry name" value="Tetracycline Repressor, domain 2"/>
    <property type="match status" value="1"/>
</dbReference>
<evidence type="ECO:0000259" key="6">
    <source>
        <dbReference type="PROSITE" id="PS50977"/>
    </source>
</evidence>
<feature type="region of interest" description="Disordered" evidence="5">
    <location>
        <begin position="1"/>
        <end position="28"/>
    </location>
</feature>
<dbReference type="Proteomes" id="UP001595851">
    <property type="component" value="Unassembled WGS sequence"/>
</dbReference>
<dbReference type="Pfam" id="PF00440">
    <property type="entry name" value="TetR_N"/>
    <property type="match status" value="1"/>
</dbReference>
<dbReference type="PANTHER" id="PTHR30055">
    <property type="entry name" value="HTH-TYPE TRANSCRIPTIONAL REGULATOR RUTR"/>
    <property type="match status" value="1"/>
</dbReference>
<dbReference type="PANTHER" id="PTHR30055:SF151">
    <property type="entry name" value="TRANSCRIPTIONAL REGULATORY PROTEIN"/>
    <property type="match status" value="1"/>
</dbReference>
<dbReference type="RefSeq" id="WP_379529867.1">
    <property type="nucleotide sequence ID" value="NZ_JBHSBI010000010.1"/>
</dbReference>
<feature type="DNA-binding region" description="H-T-H motif" evidence="4">
    <location>
        <begin position="52"/>
        <end position="71"/>
    </location>
</feature>
<reference evidence="8" key="1">
    <citation type="journal article" date="2019" name="Int. J. Syst. Evol. Microbiol.">
        <title>The Global Catalogue of Microorganisms (GCM) 10K type strain sequencing project: providing services to taxonomists for standard genome sequencing and annotation.</title>
        <authorList>
            <consortium name="The Broad Institute Genomics Platform"/>
            <consortium name="The Broad Institute Genome Sequencing Center for Infectious Disease"/>
            <person name="Wu L."/>
            <person name="Ma J."/>
        </authorList>
    </citation>
    <scope>NUCLEOTIDE SEQUENCE [LARGE SCALE GENOMIC DNA]</scope>
    <source>
        <strain evidence="8">TBRC 1276</strain>
    </source>
</reference>
<evidence type="ECO:0000256" key="1">
    <source>
        <dbReference type="ARBA" id="ARBA00023015"/>
    </source>
</evidence>
<dbReference type="Pfam" id="PF02909">
    <property type="entry name" value="TetR_C_1"/>
    <property type="match status" value="1"/>
</dbReference>
<dbReference type="SUPFAM" id="SSF46689">
    <property type="entry name" value="Homeodomain-like"/>
    <property type="match status" value="1"/>
</dbReference>
<evidence type="ECO:0000256" key="4">
    <source>
        <dbReference type="PROSITE-ProRule" id="PRU00335"/>
    </source>
</evidence>
<feature type="compositionally biased region" description="Basic and acidic residues" evidence="5">
    <location>
        <begin position="1"/>
        <end position="10"/>
    </location>
</feature>
<comment type="caution">
    <text evidence="7">The sequence shown here is derived from an EMBL/GenBank/DDBJ whole genome shotgun (WGS) entry which is preliminary data.</text>
</comment>
<keyword evidence="1" id="KW-0805">Transcription regulation</keyword>
<dbReference type="InterPro" id="IPR004111">
    <property type="entry name" value="Repressor_TetR_C"/>
</dbReference>
<dbReference type="InterPro" id="IPR001647">
    <property type="entry name" value="HTH_TetR"/>
</dbReference>
<dbReference type="InterPro" id="IPR009057">
    <property type="entry name" value="Homeodomain-like_sf"/>
</dbReference>
<accession>A0ABV8GAH7</accession>
<dbReference type="InterPro" id="IPR036271">
    <property type="entry name" value="Tet_transcr_reg_TetR-rel_C_sf"/>
</dbReference>
<dbReference type="InterPro" id="IPR050109">
    <property type="entry name" value="HTH-type_TetR-like_transc_reg"/>
</dbReference>
<sequence>MVDRKGHDAAELPAPPWRRPRKPPQFKRQLSQDLIVETGLRILDAEGLDALSMRRVAQELDTGPASLYAHVAGKEELLELVYDRVLGEIELPERDPSRWKEQLRAYAMEVHRVLIIHADLARAALANIPTGENSLRAGEYVFGLLIEAGMPPREASLSMDRLSLYIVGDAYEGSLHYARMRAAGMTDRQEYFESFVGQIAGYYRSLPPGRFPHVSKHVDDLVADDGEERFRYGLELLLDGIETRMPPGRQTGH</sequence>
<protein>
    <submittedName>
        <fullName evidence="7">TetR/AcrR family transcriptional regulator</fullName>
    </submittedName>
</protein>
<evidence type="ECO:0000313" key="8">
    <source>
        <dbReference type="Proteomes" id="UP001595851"/>
    </source>
</evidence>